<dbReference type="KEGG" id="shi:Shel_21720"/>
<evidence type="ECO:0008006" key="4">
    <source>
        <dbReference type="Google" id="ProtNLM"/>
    </source>
</evidence>
<evidence type="ECO:0000256" key="1">
    <source>
        <dbReference type="SAM" id="Phobius"/>
    </source>
</evidence>
<dbReference type="PROSITE" id="PS51257">
    <property type="entry name" value="PROKAR_LIPOPROTEIN"/>
    <property type="match status" value="1"/>
</dbReference>
<name>C7N8E7_SLAHD</name>
<organism evidence="2 3">
    <name type="scientific">Slackia heliotrinireducens (strain ATCC 29202 / DSM 20476 / NCTC 11029 / RHS 1)</name>
    <name type="common">Peptococcus heliotrinreducens</name>
    <dbReference type="NCBI Taxonomy" id="471855"/>
    <lineage>
        <taxon>Bacteria</taxon>
        <taxon>Bacillati</taxon>
        <taxon>Actinomycetota</taxon>
        <taxon>Coriobacteriia</taxon>
        <taxon>Eggerthellales</taxon>
        <taxon>Eggerthellaceae</taxon>
        <taxon>Slackia</taxon>
    </lineage>
</organism>
<keyword evidence="1" id="KW-1133">Transmembrane helix</keyword>
<feature type="transmembrane region" description="Helical" evidence="1">
    <location>
        <begin position="41"/>
        <end position="60"/>
    </location>
</feature>
<dbReference type="HOGENOM" id="CLU_165396_0_0_11"/>
<evidence type="ECO:0000313" key="3">
    <source>
        <dbReference type="Proteomes" id="UP000002026"/>
    </source>
</evidence>
<dbReference type="STRING" id="471855.Shel_21720"/>
<sequence>MKIWKLVSGILSIVLSVFVLFQSCAAGLSNSLENSGEVGGSAGVLVAILLLAGGIVAIAVRNSQGRGGNIALAVVFGLAALLGFALAGSYSDLRIWAGWCLICAVVAVIDIVRSRTPKAQ</sequence>
<protein>
    <recommendedName>
        <fullName evidence="4">Lipoprotein</fullName>
    </recommendedName>
</protein>
<dbReference type="AlphaFoldDB" id="C7N8E7"/>
<dbReference type="Proteomes" id="UP000002026">
    <property type="component" value="Chromosome"/>
</dbReference>
<feature type="transmembrane region" description="Helical" evidence="1">
    <location>
        <begin position="67"/>
        <end position="87"/>
    </location>
</feature>
<feature type="transmembrane region" description="Helical" evidence="1">
    <location>
        <begin position="93"/>
        <end position="112"/>
    </location>
</feature>
<dbReference type="eggNOG" id="ENOG5032UTM">
    <property type="taxonomic scope" value="Bacteria"/>
</dbReference>
<keyword evidence="1" id="KW-0812">Transmembrane</keyword>
<keyword evidence="3" id="KW-1185">Reference proteome</keyword>
<accession>C7N8E7</accession>
<gene>
    <name evidence="2" type="ordered locus">Shel_21720</name>
</gene>
<dbReference type="EMBL" id="CP001684">
    <property type="protein sequence ID" value="ACV23182.1"/>
    <property type="molecule type" value="Genomic_DNA"/>
</dbReference>
<reference evidence="2 3" key="1">
    <citation type="journal article" date="2009" name="Stand. Genomic Sci.">
        <title>Complete genome sequence of Slackia heliotrinireducens type strain (RHS 1).</title>
        <authorList>
            <person name="Pukall R."/>
            <person name="Lapidus A."/>
            <person name="Nolan M."/>
            <person name="Copeland A."/>
            <person name="Glavina Del Rio T."/>
            <person name="Lucas S."/>
            <person name="Chen F."/>
            <person name="Tice H."/>
            <person name="Cheng J.F."/>
            <person name="Chertkov O."/>
            <person name="Bruce D."/>
            <person name="Goodwin L."/>
            <person name="Kuske C."/>
            <person name="Brettin T."/>
            <person name="Detter J.C."/>
            <person name="Han C."/>
            <person name="Pitluck S."/>
            <person name="Pati A."/>
            <person name="Mavrommatis K."/>
            <person name="Ivanova N."/>
            <person name="Ovchinnikova G."/>
            <person name="Chen A."/>
            <person name="Palaniappan K."/>
            <person name="Schneider S."/>
            <person name="Rohde M."/>
            <person name="Chain P."/>
            <person name="D'haeseleer P."/>
            <person name="Goker M."/>
            <person name="Bristow J."/>
            <person name="Eisen J.A."/>
            <person name="Markowitz V."/>
            <person name="Kyrpides N.C."/>
            <person name="Klenk H.P."/>
            <person name="Hugenholtz P."/>
        </authorList>
    </citation>
    <scope>NUCLEOTIDE SEQUENCE [LARGE SCALE GENOMIC DNA]</scope>
    <source>
        <strain evidence="3">ATCC 29202 / DSM 20476 / NCTC 11029 / RHS 1</strain>
    </source>
</reference>
<dbReference type="RefSeq" id="WP_012799282.1">
    <property type="nucleotide sequence ID" value="NC_013165.1"/>
</dbReference>
<proteinExistence type="predicted"/>
<keyword evidence="1" id="KW-0472">Membrane</keyword>
<evidence type="ECO:0000313" key="2">
    <source>
        <dbReference type="EMBL" id="ACV23182.1"/>
    </source>
</evidence>